<dbReference type="GO" id="GO:0005576">
    <property type="term" value="C:extracellular region"/>
    <property type="evidence" value="ECO:0007669"/>
    <property type="project" value="UniProtKB-SubCell"/>
</dbReference>
<keyword evidence="8" id="KW-1185">Reference proteome</keyword>
<protein>
    <recommendedName>
        <fullName evidence="6">S-protein homolog</fullName>
    </recommendedName>
</protein>
<evidence type="ECO:0000313" key="7">
    <source>
        <dbReference type="EMBL" id="RXH71349.1"/>
    </source>
</evidence>
<feature type="signal peptide" evidence="6">
    <location>
        <begin position="1"/>
        <end position="25"/>
    </location>
</feature>
<evidence type="ECO:0000256" key="3">
    <source>
        <dbReference type="ARBA" id="ARBA00022471"/>
    </source>
</evidence>
<evidence type="ECO:0000256" key="2">
    <source>
        <dbReference type="ARBA" id="ARBA00005581"/>
    </source>
</evidence>
<gene>
    <name evidence="7" type="ORF">DVH24_018704</name>
</gene>
<dbReference type="AlphaFoldDB" id="A0A498HKA8"/>
<dbReference type="Proteomes" id="UP000290289">
    <property type="component" value="Chromosome 16"/>
</dbReference>
<comment type="subcellular location">
    <subcellularLocation>
        <location evidence="1 6">Secreted</location>
    </subcellularLocation>
</comment>
<comment type="caution">
    <text evidence="7">The sequence shown here is derived from an EMBL/GenBank/DDBJ whole genome shotgun (WGS) entry which is preliminary data.</text>
</comment>
<sequence length="152" mass="17778">MKGTILRQFIYSLLFLAFSICPSTSDIFPGKKHFVRVVNDLDAKRLDVHCYSADDVIDRTLSTKGEQLEFEFRSVVNTYWNCSMNSVVGHVEIEAYISEDPLIEECGGVHCIWNVREDGIYLYRIKHSDYVKKYDWIPKPLRLRSIKRNVRP</sequence>
<proteinExistence type="inferred from homology"/>
<evidence type="ECO:0000256" key="1">
    <source>
        <dbReference type="ARBA" id="ARBA00004613"/>
    </source>
</evidence>
<name>A0A498HKA8_MALDO</name>
<evidence type="ECO:0000313" key="8">
    <source>
        <dbReference type="Proteomes" id="UP000290289"/>
    </source>
</evidence>
<dbReference type="PANTHER" id="PTHR31232:SF54">
    <property type="entry name" value="S-PROTEIN HOMOLOG-RELATED"/>
    <property type="match status" value="1"/>
</dbReference>
<accession>A0A498HKA8</accession>
<evidence type="ECO:0000256" key="4">
    <source>
        <dbReference type="ARBA" id="ARBA00022525"/>
    </source>
</evidence>
<feature type="chain" id="PRO_5025087388" description="S-protein homolog" evidence="6">
    <location>
        <begin position="26"/>
        <end position="152"/>
    </location>
</feature>
<keyword evidence="5 6" id="KW-0732">Signal</keyword>
<keyword evidence="4 6" id="KW-0964">Secreted</keyword>
<keyword evidence="3 6" id="KW-0713">Self-incompatibility</keyword>
<comment type="similarity">
    <text evidence="2 6">Belongs to the plant self-incompatibility (S1) protein family.</text>
</comment>
<reference evidence="7 8" key="1">
    <citation type="submission" date="2018-10" db="EMBL/GenBank/DDBJ databases">
        <title>A high-quality apple genome assembly.</title>
        <authorList>
            <person name="Hu J."/>
        </authorList>
    </citation>
    <scope>NUCLEOTIDE SEQUENCE [LARGE SCALE GENOMIC DNA]</scope>
    <source>
        <strain evidence="8">cv. HFTH1</strain>
        <tissue evidence="7">Young leaf</tissue>
    </source>
</reference>
<dbReference type="GO" id="GO:0060320">
    <property type="term" value="P:rejection of self pollen"/>
    <property type="evidence" value="ECO:0007669"/>
    <property type="project" value="UniProtKB-KW"/>
</dbReference>
<dbReference type="InterPro" id="IPR010264">
    <property type="entry name" value="Self-incomp_S1"/>
</dbReference>
<dbReference type="Pfam" id="PF05938">
    <property type="entry name" value="Self-incomp_S1"/>
    <property type="match status" value="1"/>
</dbReference>
<evidence type="ECO:0000256" key="6">
    <source>
        <dbReference type="RuleBase" id="RU367044"/>
    </source>
</evidence>
<dbReference type="PANTHER" id="PTHR31232">
    <property type="match status" value="1"/>
</dbReference>
<organism evidence="7 8">
    <name type="scientific">Malus domestica</name>
    <name type="common">Apple</name>
    <name type="synonym">Pyrus malus</name>
    <dbReference type="NCBI Taxonomy" id="3750"/>
    <lineage>
        <taxon>Eukaryota</taxon>
        <taxon>Viridiplantae</taxon>
        <taxon>Streptophyta</taxon>
        <taxon>Embryophyta</taxon>
        <taxon>Tracheophyta</taxon>
        <taxon>Spermatophyta</taxon>
        <taxon>Magnoliopsida</taxon>
        <taxon>eudicotyledons</taxon>
        <taxon>Gunneridae</taxon>
        <taxon>Pentapetalae</taxon>
        <taxon>rosids</taxon>
        <taxon>fabids</taxon>
        <taxon>Rosales</taxon>
        <taxon>Rosaceae</taxon>
        <taxon>Amygdaloideae</taxon>
        <taxon>Maleae</taxon>
        <taxon>Malus</taxon>
    </lineage>
</organism>
<dbReference type="EMBL" id="RDQH01000342">
    <property type="protein sequence ID" value="RXH71349.1"/>
    <property type="molecule type" value="Genomic_DNA"/>
</dbReference>
<evidence type="ECO:0000256" key="5">
    <source>
        <dbReference type="ARBA" id="ARBA00022729"/>
    </source>
</evidence>